<name>K0SMJ4_THAOC</name>
<reference evidence="1 2" key="1">
    <citation type="journal article" date="2012" name="Genome Biol.">
        <title>Genome and low-iron response of an oceanic diatom adapted to chronic iron limitation.</title>
        <authorList>
            <person name="Lommer M."/>
            <person name="Specht M."/>
            <person name="Roy A.S."/>
            <person name="Kraemer L."/>
            <person name="Andreson R."/>
            <person name="Gutowska M.A."/>
            <person name="Wolf J."/>
            <person name="Bergner S.V."/>
            <person name="Schilhabel M.B."/>
            <person name="Klostermeier U.C."/>
            <person name="Beiko R.G."/>
            <person name="Rosenstiel P."/>
            <person name="Hippler M."/>
            <person name="Laroche J."/>
        </authorList>
    </citation>
    <scope>NUCLEOTIDE SEQUENCE [LARGE SCALE GENOMIC DNA]</scope>
    <source>
        <strain evidence="1 2">CCMP1005</strain>
    </source>
</reference>
<keyword evidence="2" id="KW-1185">Reference proteome</keyword>
<evidence type="ECO:0000313" key="1">
    <source>
        <dbReference type="EMBL" id="EJK62146.1"/>
    </source>
</evidence>
<dbReference type="AlphaFoldDB" id="K0SMJ4"/>
<comment type="caution">
    <text evidence="1">The sequence shown here is derived from an EMBL/GenBank/DDBJ whole genome shotgun (WGS) entry which is preliminary data.</text>
</comment>
<sequence>MSPDKRPHPSSSQSAAEVIESAMQAMTNASAPEVFDVTIICTTDDYQAQYWMDRLSKGVCAPRDSASGCYPMVLAVSEDWSSPSGAGNGLGTLYAYQKACRAAKEKHGVDLAGALDRGEISAALFHTAGKGTRLAPLPASENNNKPGVKLPVCHELSDGTHEPITVLEAVVRNSGIYADSRKGRLSVFWGDQIFVPTAPFRYTPTHHVDIMCTLEEEPPTARVWSDKGLDKYGVIAVSGGGDAAQVEKVDHATAMKMLKALGDIDRAGPSLGSFSVGAKILEALCTEFKDELDKKDGKLDTDPHFWMPLTLPQDEYIALMTEKGVEAEESRTHHVRMTKMKDTFMSANSDLGLFGAVDVGAGACWWDYGQLKLYTANNLKLNEEGSDADLLRRFFGVTARQMNSDLGGVAVDDSACVFSSRAKCGSVGANVSMAAVEAQEVQIGEKAIVVNCCAKKIVAGKGAVLYNLVSDLDDGIVAGDGDVIVSVTDTEGKSMLLKSKIDVCGGKAWKSVLEGNSMSFEEVHKQNRDTDISTIEKKRKEQFKKTSSSFEI</sequence>
<organism evidence="1 2">
    <name type="scientific">Thalassiosira oceanica</name>
    <name type="common">Marine diatom</name>
    <dbReference type="NCBI Taxonomy" id="159749"/>
    <lineage>
        <taxon>Eukaryota</taxon>
        <taxon>Sar</taxon>
        <taxon>Stramenopiles</taxon>
        <taxon>Ochrophyta</taxon>
        <taxon>Bacillariophyta</taxon>
        <taxon>Coscinodiscophyceae</taxon>
        <taxon>Thalassiosirophycidae</taxon>
        <taxon>Thalassiosirales</taxon>
        <taxon>Thalassiosiraceae</taxon>
        <taxon>Thalassiosira</taxon>
    </lineage>
</organism>
<dbReference type="OrthoDB" id="185024at2759"/>
<proteinExistence type="predicted"/>
<dbReference type="OMA" id="AYWWDYG"/>
<dbReference type="Proteomes" id="UP000266841">
    <property type="component" value="Unassembled WGS sequence"/>
</dbReference>
<dbReference type="EMBL" id="AGNL01019090">
    <property type="protein sequence ID" value="EJK62146.1"/>
    <property type="molecule type" value="Genomic_DNA"/>
</dbReference>
<gene>
    <name evidence="1" type="ORF">THAOC_17256</name>
</gene>
<evidence type="ECO:0000313" key="2">
    <source>
        <dbReference type="Proteomes" id="UP000266841"/>
    </source>
</evidence>
<accession>K0SMJ4</accession>
<dbReference type="eggNOG" id="ENOG502QWSX">
    <property type="taxonomic scope" value="Eukaryota"/>
</dbReference>
<protein>
    <submittedName>
        <fullName evidence="1">Uncharacterized protein</fullName>
    </submittedName>
</protein>